<reference evidence="2" key="1">
    <citation type="submission" date="2021-06" db="EMBL/GenBank/DDBJ databases">
        <authorList>
            <person name="Hodson N. C."/>
            <person name="Mongue J. A."/>
            <person name="Jaron S. K."/>
        </authorList>
    </citation>
    <scope>NUCLEOTIDE SEQUENCE</scope>
</reference>
<evidence type="ECO:0000313" key="3">
    <source>
        <dbReference type="Proteomes" id="UP000708208"/>
    </source>
</evidence>
<keyword evidence="3" id="KW-1185">Reference proteome</keyword>
<feature type="compositionally biased region" description="Basic and acidic residues" evidence="1">
    <location>
        <begin position="47"/>
        <end position="56"/>
    </location>
</feature>
<evidence type="ECO:0000313" key="2">
    <source>
        <dbReference type="EMBL" id="CAG7826432.1"/>
    </source>
</evidence>
<feature type="region of interest" description="Disordered" evidence="1">
    <location>
        <begin position="30"/>
        <end position="56"/>
    </location>
</feature>
<name>A0A8J2L6D0_9HEXA</name>
<evidence type="ECO:0000256" key="1">
    <source>
        <dbReference type="SAM" id="MobiDB-lite"/>
    </source>
</evidence>
<comment type="caution">
    <text evidence="2">The sequence shown here is derived from an EMBL/GenBank/DDBJ whole genome shotgun (WGS) entry which is preliminary data.</text>
</comment>
<dbReference type="Proteomes" id="UP000708208">
    <property type="component" value="Unassembled WGS sequence"/>
</dbReference>
<accession>A0A8J2L6D0</accession>
<proteinExistence type="predicted"/>
<dbReference type="AlphaFoldDB" id="A0A8J2L6D0"/>
<dbReference type="EMBL" id="CAJVCH010539755">
    <property type="protein sequence ID" value="CAG7826432.1"/>
    <property type="molecule type" value="Genomic_DNA"/>
</dbReference>
<feature type="non-terminal residue" evidence="2">
    <location>
        <position position="1"/>
    </location>
</feature>
<sequence length="56" mass="6489">MAWKLSIDGAKEKTNIKFLHSFMQKIVQERKEEISGSKSANPMNLDRLNRVESPEK</sequence>
<organism evidence="2 3">
    <name type="scientific">Allacma fusca</name>
    <dbReference type="NCBI Taxonomy" id="39272"/>
    <lineage>
        <taxon>Eukaryota</taxon>
        <taxon>Metazoa</taxon>
        <taxon>Ecdysozoa</taxon>
        <taxon>Arthropoda</taxon>
        <taxon>Hexapoda</taxon>
        <taxon>Collembola</taxon>
        <taxon>Symphypleona</taxon>
        <taxon>Sminthuridae</taxon>
        <taxon>Allacma</taxon>
    </lineage>
</organism>
<gene>
    <name evidence="2" type="ORF">AFUS01_LOCUS36485</name>
</gene>
<protein>
    <submittedName>
        <fullName evidence="2">Uncharacterized protein</fullName>
    </submittedName>
</protein>